<dbReference type="EMBL" id="HACA01033471">
    <property type="protein sequence ID" value="CDW50832.1"/>
    <property type="molecule type" value="Transcribed_RNA"/>
</dbReference>
<sequence length="101" mass="11853">HNLHHGLITKPDIDIHMPKGFVTETFMLFVMGRMFTWIMEFIVGIVIDAPLISRKRNIIKLFIIVMQRMMIIRCISLTAPYKMCQKKGLTTFARELICKKK</sequence>
<protein>
    <submittedName>
        <fullName evidence="2">Uncharacterized protein</fullName>
    </submittedName>
</protein>
<name>A0A0K2VKV2_LEPSM</name>
<reference evidence="2" key="1">
    <citation type="submission" date="2014-05" db="EMBL/GenBank/DDBJ databases">
        <authorList>
            <person name="Chronopoulou M."/>
        </authorList>
    </citation>
    <scope>NUCLEOTIDE SEQUENCE</scope>
    <source>
        <tissue evidence="2">Whole organism</tissue>
    </source>
</reference>
<evidence type="ECO:0000313" key="2">
    <source>
        <dbReference type="EMBL" id="CDW50832.1"/>
    </source>
</evidence>
<accession>A0A0K2VKV2</accession>
<keyword evidence="1" id="KW-1133">Transmembrane helix</keyword>
<keyword evidence="1" id="KW-0812">Transmembrane</keyword>
<proteinExistence type="predicted"/>
<feature type="non-terminal residue" evidence="2">
    <location>
        <position position="1"/>
    </location>
</feature>
<keyword evidence="1" id="KW-0472">Membrane</keyword>
<feature type="transmembrane region" description="Helical" evidence="1">
    <location>
        <begin position="26"/>
        <end position="47"/>
    </location>
</feature>
<evidence type="ECO:0000256" key="1">
    <source>
        <dbReference type="SAM" id="Phobius"/>
    </source>
</evidence>
<dbReference type="AlphaFoldDB" id="A0A0K2VKV2"/>
<organism evidence="2">
    <name type="scientific">Lepeophtheirus salmonis</name>
    <name type="common">Salmon louse</name>
    <name type="synonym">Caligus salmonis</name>
    <dbReference type="NCBI Taxonomy" id="72036"/>
    <lineage>
        <taxon>Eukaryota</taxon>
        <taxon>Metazoa</taxon>
        <taxon>Ecdysozoa</taxon>
        <taxon>Arthropoda</taxon>
        <taxon>Crustacea</taxon>
        <taxon>Multicrustacea</taxon>
        <taxon>Hexanauplia</taxon>
        <taxon>Copepoda</taxon>
        <taxon>Siphonostomatoida</taxon>
        <taxon>Caligidae</taxon>
        <taxon>Lepeophtheirus</taxon>
    </lineage>
</organism>